<evidence type="ECO:0000256" key="1">
    <source>
        <dbReference type="ARBA" id="ARBA00004434"/>
    </source>
</evidence>
<evidence type="ECO:0000256" key="8">
    <source>
        <dbReference type="ARBA" id="ARBA00022989"/>
    </source>
</evidence>
<dbReference type="Proteomes" id="UP000800035">
    <property type="component" value="Unassembled WGS sequence"/>
</dbReference>
<evidence type="ECO:0000256" key="4">
    <source>
        <dbReference type="ARBA" id="ARBA00022741"/>
    </source>
</evidence>
<accession>A0A6A5U3S8</accession>
<organism evidence="16 17">
    <name type="scientific">Byssothecium circinans</name>
    <dbReference type="NCBI Taxonomy" id="147558"/>
    <lineage>
        <taxon>Eukaryota</taxon>
        <taxon>Fungi</taxon>
        <taxon>Dikarya</taxon>
        <taxon>Ascomycota</taxon>
        <taxon>Pezizomycotina</taxon>
        <taxon>Dothideomycetes</taxon>
        <taxon>Pleosporomycetidae</taxon>
        <taxon>Pleosporales</taxon>
        <taxon>Massarineae</taxon>
        <taxon>Massarinaceae</taxon>
        <taxon>Byssothecium</taxon>
    </lineage>
</organism>
<keyword evidence="10 13" id="KW-0472">Membrane</keyword>
<dbReference type="SMART" id="SM00382">
    <property type="entry name" value="AAA"/>
    <property type="match status" value="1"/>
</dbReference>
<evidence type="ECO:0000256" key="10">
    <source>
        <dbReference type="ARBA" id="ARBA00023136"/>
    </source>
</evidence>
<evidence type="ECO:0000256" key="3">
    <source>
        <dbReference type="ARBA" id="ARBA00022692"/>
    </source>
</evidence>
<evidence type="ECO:0000256" key="5">
    <source>
        <dbReference type="ARBA" id="ARBA00022792"/>
    </source>
</evidence>
<dbReference type="Pfam" id="PF00004">
    <property type="entry name" value="AAA"/>
    <property type="match status" value="1"/>
</dbReference>
<dbReference type="Gene3D" id="3.40.50.300">
    <property type="entry name" value="P-loop containing nucleotide triphosphate hydrolases"/>
    <property type="match status" value="1"/>
</dbReference>
<dbReference type="EMBL" id="ML976986">
    <property type="protein sequence ID" value="KAF1958609.1"/>
    <property type="molecule type" value="Genomic_DNA"/>
</dbReference>
<feature type="transmembrane region" description="Helical" evidence="13">
    <location>
        <begin position="20"/>
        <end position="41"/>
    </location>
</feature>
<evidence type="ECO:0000256" key="6">
    <source>
        <dbReference type="ARBA" id="ARBA00022801"/>
    </source>
</evidence>
<dbReference type="PANTHER" id="PTHR23070">
    <property type="entry name" value="BCS1 AAA-TYPE ATPASE"/>
    <property type="match status" value="1"/>
</dbReference>
<feature type="domain" description="BCS1 N-terminal" evidence="15">
    <location>
        <begin position="53"/>
        <end position="220"/>
    </location>
</feature>
<dbReference type="InterPro" id="IPR057495">
    <property type="entry name" value="AAA_lid_BCS1"/>
</dbReference>
<keyword evidence="5" id="KW-0999">Mitochondrion inner membrane</keyword>
<keyword evidence="6 16" id="KW-0378">Hydrolase</keyword>
<dbReference type="PROSITE" id="PS00674">
    <property type="entry name" value="AAA"/>
    <property type="match status" value="1"/>
</dbReference>
<evidence type="ECO:0000256" key="2">
    <source>
        <dbReference type="ARBA" id="ARBA00007448"/>
    </source>
</evidence>
<sequence>MASLDNASSLPIQPILPEQVSLLDFIFPGLTRVLTALLPVLTGDLNIYARVLCACGVFVFIGSYVADYFWGWLETYFTSTVHVDCTNEAYDMVISWVSSQPFAQSARSSLASIDLQSSGRWNRPKSRADDTNKKPLCYAPWNGRFYFWHKHHLFVFHHMQKQGHFGYSNEEVSISCFSRCPSVLREFLEECRGHYLKLVQNKTSVFEHQGDMWNLSKPRKFLDPTTRSWYSKRAIAYQRGYLLYGPPGTGKSSVSFSIAGRFDLDIYILNISGLNDSKVKTLFAELPMRCVLLLEDVDAVSSKRSDANMNLGPNGSHPSLPKPAEATVSLSTLLNVLDGVGSSEGRVLIMTTNYIERLDAALIRPGPVDMKIEFQLADKDMVTQLFYFIPENSPNGDDADKGKVVKDSKLLKLAEEFAAKVPKVEFSPAEIMSLLLENKRSPRQAIDDVDAWVQRVREERNKSKRADS</sequence>
<keyword evidence="4 12" id="KW-0547">Nucleotide-binding</keyword>
<dbReference type="SUPFAM" id="SSF52540">
    <property type="entry name" value="P-loop containing nucleoside triphosphate hydrolases"/>
    <property type="match status" value="1"/>
</dbReference>
<comment type="catalytic activity">
    <reaction evidence="11">
        <text>ATP + H2O = ADP + phosphate + H(+)</text>
        <dbReference type="Rhea" id="RHEA:13065"/>
        <dbReference type="ChEBI" id="CHEBI:15377"/>
        <dbReference type="ChEBI" id="CHEBI:15378"/>
        <dbReference type="ChEBI" id="CHEBI:30616"/>
        <dbReference type="ChEBI" id="CHEBI:43474"/>
        <dbReference type="ChEBI" id="CHEBI:456216"/>
    </reaction>
    <physiologicalReaction direction="left-to-right" evidence="11">
        <dbReference type="Rhea" id="RHEA:13066"/>
    </physiologicalReaction>
</comment>
<evidence type="ECO:0000259" key="15">
    <source>
        <dbReference type="SMART" id="SM01024"/>
    </source>
</evidence>
<dbReference type="InterPro" id="IPR003959">
    <property type="entry name" value="ATPase_AAA_core"/>
</dbReference>
<dbReference type="InterPro" id="IPR003593">
    <property type="entry name" value="AAA+_ATPase"/>
</dbReference>
<evidence type="ECO:0000259" key="14">
    <source>
        <dbReference type="SMART" id="SM00382"/>
    </source>
</evidence>
<gene>
    <name evidence="16" type="ORF">CC80DRAFT_524109</name>
</gene>
<comment type="subcellular location">
    <subcellularLocation>
        <location evidence="1">Mitochondrion inner membrane</location>
        <topology evidence="1">Single-pass membrane protein</topology>
    </subcellularLocation>
</comment>
<name>A0A6A5U3S8_9PLEO</name>
<evidence type="ECO:0000256" key="7">
    <source>
        <dbReference type="ARBA" id="ARBA00022840"/>
    </source>
</evidence>
<dbReference type="Pfam" id="PF25426">
    <property type="entry name" value="AAA_lid_BCS1"/>
    <property type="match status" value="1"/>
</dbReference>
<dbReference type="GO" id="GO:0005524">
    <property type="term" value="F:ATP binding"/>
    <property type="evidence" value="ECO:0007669"/>
    <property type="project" value="UniProtKB-KW"/>
</dbReference>
<keyword evidence="8 13" id="KW-1133">Transmembrane helix</keyword>
<evidence type="ECO:0000313" key="17">
    <source>
        <dbReference type="Proteomes" id="UP000800035"/>
    </source>
</evidence>
<evidence type="ECO:0000313" key="16">
    <source>
        <dbReference type="EMBL" id="KAF1958609.1"/>
    </source>
</evidence>
<dbReference type="GO" id="GO:0016887">
    <property type="term" value="F:ATP hydrolysis activity"/>
    <property type="evidence" value="ECO:0007669"/>
    <property type="project" value="InterPro"/>
</dbReference>
<keyword evidence="9" id="KW-0496">Mitochondrion</keyword>
<dbReference type="AlphaFoldDB" id="A0A6A5U3S8"/>
<dbReference type="Pfam" id="PF08740">
    <property type="entry name" value="BCS1_N"/>
    <property type="match status" value="1"/>
</dbReference>
<dbReference type="InterPro" id="IPR050747">
    <property type="entry name" value="Mitochondrial_chaperone_BCS1"/>
</dbReference>
<keyword evidence="3 13" id="KW-0812">Transmembrane</keyword>
<dbReference type="OrthoDB" id="10251412at2759"/>
<dbReference type="InterPro" id="IPR027417">
    <property type="entry name" value="P-loop_NTPase"/>
</dbReference>
<evidence type="ECO:0000256" key="13">
    <source>
        <dbReference type="SAM" id="Phobius"/>
    </source>
</evidence>
<dbReference type="InterPro" id="IPR014851">
    <property type="entry name" value="BCS1_N"/>
</dbReference>
<protein>
    <submittedName>
        <fullName evidence="16">P-loop containing nucleoside triphosphate hydrolase protein</fullName>
    </submittedName>
</protein>
<dbReference type="SMART" id="SM01024">
    <property type="entry name" value="BCS1_N"/>
    <property type="match status" value="1"/>
</dbReference>
<keyword evidence="7 12" id="KW-0067">ATP-binding</keyword>
<evidence type="ECO:0000256" key="9">
    <source>
        <dbReference type="ARBA" id="ARBA00023128"/>
    </source>
</evidence>
<reference evidence="16" key="1">
    <citation type="journal article" date="2020" name="Stud. Mycol.">
        <title>101 Dothideomycetes genomes: a test case for predicting lifestyles and emergence of pathogens.</title>
        <authorList>
            <person name="Haridas S."/>
            <person name="Albert R."/>
            <person name="Binder M."/>
            <person name="Bloem J."/>
            <person name="Labutti K."/>
            <person name="Salamov A."/>
            <person name="Andreopoulos B."/>
            <person name="Baker S."/>
            <person name="Barry K."/>
            <person name="Bills G."/>
            <person name="Bluhm B."/>
            <person name="Cannon C."/>
            <person name="Castanera R."/>
            <person name="Culley D."/>
            <person name="Daum C."/>
            <person name="Ezra D."/>
            <person name="Gonzalez J."/>
            <person name="Henrissat B."/>
            <person name="Kuo A."/>
            <person name="Liang C."/>
            <person name="Lipzen A."/>
            <person name="Lutzoni F."/>
            <person name="Magnuson J."/>
            <person name="Mondo S."/>
            <person name="Nolan M."/>
            <person name="Ohm R."/>
            <person name="Pangilinan J."/>
            <person name="Park H.-J."/>
            <person name="Ramirez L."/>
            <person name="Alfaro M."/>
            <person name="Sun H."/>
            <person name="Tritt A."/>
            <person name="Yoshinaga Y."/>
            <person name="Zwiers L.-H."/>
            <person name="Turgeon B."/>
            <person name="Goodwin S."/>
            <person name="Spatafora J."/>
            <person name="Crous P."/>
            <person name="Grigoriev I."/>
        </authorList>
    </citation>
    <scope>NUCLEOTIDE SEQUENCE</scope>
    <source>
        <strain evidence="16">CBS 675.92</strain>
    </source>
</reference>
<comment type="similarity">
    <text evidence="2">Belongs to the AAA ATPase family. BCS1 subfamily.</text>
</comment>
<dbReference type="GO" id="GO:0005743">
    <property type="term" value="C:mitochondrial inner membrane"/>
    <property type="evidence" value="ECO:0007669"/>
    <property type="project" value="UniProtKB-SubCell"/>
</dbReference>
<feature type="domain" description="AAA+ ATPase" evidence="14">
    <location>
        <begin position="237"/>
        <end position="378"/>
    </location>
</feature>
<dbReference type="InterPro" id="IPR003960">
    <property type="entry name" value="ATPase_AAA_CS"/>
</dbReference>
<evidence type="ECO:0000256" key="11">
    <source>
        <dbReference type="ARBA" id="ARBA00048778"/>
    </source>
</evidence>
<proteinExistence type="inferred from homology"/>
<evidence type="ECO:0000256" key="12">
    <source>
        <dbReference type="RuleBase" id="RU003651"/>
    </source>
</evidence>
<keyword evidence="17" id="KW-1185">Reference proteome</keyword>
<feature type="transmembrane region" description="Helical" evidence="13">
    <location>
        <begin position="48"/>
        <end position="73"/>
    </location>
</feature>